<gene>
    <name evidence="2" type="ordered locus">Ftrac_2061</name>
</gene>
<keyword evidence="1" id="KW-1133">Transmembrane helix</keyword>
<keyword evidence="3" id="KW-1185">Reference proteome</keyword>
<evidence type="ECO:0000256" key="1">
    <source>
        <dbReference type="SAM" id="Phobius"/>
    </source>
</evidence>
<dbReference type="EMBL" id="CP002349">
    <property type="protein sequence ID" value="ADR22045.1"/>
    <property type="molecule type" value="Genomic_DNA"/>
</dbReference>
<keyword evidence="1" id="KW-0472">Membrane</keyword>
<accession>E4TUC7</accession>
<dbReference type="AlphaFoldDB" id="E4TUC7"/>
<feature type="transmembrane region" description="Helical" evidence="1">
    <location>
        <begin position="106"/>
        <end position="125"/>
    </location>
</feature>
<dbReference type="STRING" id="643867.Ftrac_2061"/>
<dbReference type="HOGENOM" id="CLU_132599_0_0_10"/>
<sequence>MALIAFVLNFIWENLHAGLYNEYNLFMKSIYFLGCTIGDVVLTFIIYGLVAVVLKDKYWIRNFNFKILLIVLIMASLVSLTAEWVAVELDFWSYNERMPVVPFLDIGLSPFLAIIVNPILSFICARKIVFS</sequence>
<name>E4TUC7_MARTH</name>
<evidence type="ECO:0000313" key="3">
    <source>
        <dbReference type="Proteomes" id="UP000008720"/>
    </source>
</evidence>
<proteinExistence type="predicted"/>
<protein>
    <submittedName>
        <fullName evidence="2">Uncharacterized protein</fullName>
    </submittedName>
</protein>
<dbReference type="KEGG" id="mtt:Ftrac_2061"/>
<evidence type="ECO:0000313" key="2">
    <source>
        <dbReference type="EMBL" id="ADR22045.1"/>
    </source>
</evidence>
<dbReference type="Proteomes" id="UP000008720">
    <property type="component" value="Chromosome"/>
</dbReference>
<keyword evidence="1" id="KW-0812">Transmembrane</keyword>
<feature type="transmembrane region" description="Helical" evidence="1">
    <location>
        <begin position="66"/>
        <end position="86"/>
    </location>
</feature>
<reference evidence="2 3" key="1">
    <citation type="journal article" date="2011" name="Stand. Genomic Sci.">
        <title>Complete genome sequence of Marivirga tractuosa type strain (H-43).</title>
        <authorList>
            <person name="Pagani I."/>
            <person name="Chertkov O."/>
            <person name="Lapidus A."/>
            <person name="Lucas S."/>
            <person name="Del Rio T.G."/>
            <person name="Tice H."/>
            <person name="Copeland A."/>
            <person name="Cheng J.F."/>
            <person name="Nolan M."/>
            <person name="Saunders E."/>
            <person name="Pitluck S."/>
            <person name="Held B."/>
            <person name="Goodwin L."/>
            <person name="Liolios K."/>
            <person name="Ovchinikova G."/>
            <person name="Ivanova N."/>
            <person name="Mavromatis K."/>
            <person name="Pati A."/>
            <person name="Chen A."/>
            <person name="Palaniappan K."/>
            <person name="Land M."/>
            <person name="Hauser L."/>
            <person name="Jeffries C.D."/>
            <person name="Detter J.C."/>
            <person name="Han C."/>
            <person name="Tapia R."/>
            <person name="Ngatchou-Djao O.D."/>
            <person name="Rohde M."/>
            <person name="Goker M."/>
            <person name="Spring S."/>
            <person name="Sikorski J."/>
            <person name="Woyke T."/>
            <person name="Bristow J."/>
            <person name="Eisen J.A."/>
            <person name="Markowitz V."/>
            <person name="Hugenholtz P."/>
            <person name="Klenk H.P."/>
            <person name="Kyrpides N.C."/>
        </authorList>
    </citation>
    <scope>NUCLEOTIDE SEQUENCE [LARGE SCALE GENOMIC DNA]</scope>
    <source>
        <strain evidence="3">ATCC 23168 / DSM 4126 / NBRC 15989 / NCIMB 1408 / VKM B-1430 / H-43</strain>
    </source>
</reference>
<feature type="transmembrane region" description="Helical" evidence="1">
    <location>
        <begin position="30"/>
        <end position="54"/>
    </location>
</feature>
<organism evidence="2 3">
    <name type="scientific">Marivirga tractuosa (strain ATCC 23168 / DSM 4126 / NBRC 15989 / NCIMB 1408 / VKM B-1430 / H-43)</name>
    <name type="common">Microscilla tractuosa</name>
    <name type="synonym">Flexibacter tractuosus</name>
    <dbReference type="NCBI Taxonomy" id="643867"/>
    <lineage>
        <taxon>Bacteria</taxon>
        <taxon>Pseudomonadati</taxon>
        <taxon>Bacteroidota</taxon>
        <taxon>Cytophagia</taxon>
        <taxon>Cytophagales</taxon>
        <taxon>Marivirgaceae</taxon>
        <taxon>Marivirga</taxon>
    </lineage>
</organism>